<sequence length="316" mass="36294">MMILLSGFLFVTGTQADVIFYVGVIWILTTGIYFGRDYHKQKKRFQETEAVFDSLEEKYLYTELLKEPSRKMEGLYFQCSRAANQAMMNKIEETKGSAREYKEYIESWIHEIKNPITAAKLYCANHPGEQEEGLNKELRKIEELVNQALYYARSGSVEKDYFVKKFSLMDALLPVLMEYRSTILEKHLSLEVEEFKEVVYTDPKWVEYIIGQLLSNGIKYVEENTGKLQIYLKKEEKGVWLCIKDNGCGIPPEDMPRIFEKGFTGSDRKKQHATGMGLYLAKGLSKKLGLSLKIDSVKGEGTTARLGFPAGSLYRP</sequence>
<reference evidence="13" key="1">
    <citation type="journal article" date="2021" name="PeerJ">
        <title>Extensive microbial diversity within the chicken gut microbiome revealed by metagenomics and culture.</title>
        <authorList>
            <person name="Gilroy R."/>
            <person name="Ravi A."/>
            <person name="Getino M."/>
            <person name="Pursley I."/>
            <person name="Horton D.L."/>
            <person name="Alikhan N.F."/>
            <person name="Baker D."/>
            <person name="Gharbi K."/>
            <person name="Hall N."/>
            <person name="Watson M."/>
            <person name="Adriaenssens E.M."/>
            <person name="Foster-Nyarko E."/>
            <person name="Jarju S."/>
            <person name="Secka A."/>
            <person name="Antonio M."/>
            <person name="Oren A."/>
            <person name="Chaudhuri R.R."/>
            <person name="La Ragione R."/>
            <person name="Hildebrand F."/>
            <person name="Pallen M.J."/>
        </authorList>
    </citation>
    <scope>NUCLEOTIDE SEQUENCE</scope>
    <source>
        <strain evidence="13">ChiSjej1B19-5720</strain>
    </source>
</reference>
<dbReference type="InterPro" id="IPR003661">
    <property type="entry name" value="HisK_dim/P_dom"/>
</dbReference>
<dbReference type="SUPFAM" id="SSF55874">
    <property type="entry name" value="ATPase domain of HSP90 chaperone/DNA topoisomerase II/histidine kinase"/>
    <property type="match status" value="1"/>
</dbReference>
<evidence type="ECO:0000256" key="11">
    <source>
        <dbReference type="ARBA" id="ARBA00023136"/>
    </source>
</evidence>
<dbReference type="InterPro" id="IPR005467">
    <property type="entry name" value="His_kinase_dom"/>
</dbReference>
<keyword evidence="11" id="KW-0472">Membrane</keyword>
<comment type="caution">
    <text evidence="13">The sequence shown here is derived from an EMBL/GenBank/DDBJ whole genome shotgun (WGS) entry which is preliminary data.</text>
</comment>
<keyword evidence="10" id="KW-0902">Two-component regulatory system</keyword>
<dbReference type="EMBL" id="DWYZ01000181">
    <property type="protein sequence ID" value="HJB29071.1"/>
    <property type="molecule type" value="Genomic_DNA"/>
</dbReference>
<dbReference type="GO" id="GO:0004721">
    <property type="term" value="F:phosphoprotein phosphatase activity"/>
    <property type="evidence" value="ECO:0007669"/>
    <property type="project" value="TreeGrafter"/>
</dbReference>
<evidence type="ECO:0000313" key="13">
    <source>
        <dbReference type="EMBL" id="HJB29071.1"/>
    </source>
</evidence>
<evidence type="ECO:0000256" key="2">
    <source>
        <dbReference type="ARBA" id="ARBA00004651"/>
    </source>
</evidence>
<evidence type="ECO:0000256" key="7">
    <source>
        <dbReference type="ARBA" id="ARBA00022692"/>
    </source>
</evidence>
<dbReference type="GO" id="GO:0000155">
    <property type="term" value="F:phosphorelay sensor kinase activity"/>
    <property type="evidence" value="ECO:0007669"/>
    <property type="project" value="InterPro"/>
</dbReference>
<reference evidence="13" key="2">
    <citation type="submission" date="2021-04" db="EMBL/GenBank/DDBJ databases">
        <authorList>
            <person name="Gilroy R."/>
        </authorList>
    </citation>
    <scope>NUCLEOTIDE SEQUENCE</scope>
    <source>
        <strain evidence="13">ChiSjej1B19-5720</strain>
    </source>
</reference>
<gene>
    <name evidence="13" type="ORF">IAA06_09815</name>
</gene>
<evidence type="ECO:0000313" key="14">
    <source>
        <dbReference type="Proteomes" id="UP000823842"/>
    </source>
</evidence>
<dbReference type="Proteomes" id="UP000823842">
    <property type="component" value="Unassembled WGS sequence"/>
</dbReference>
<dbReference type="CDD" id="cd00082">
    <property type="entry name" value="HisKA"/>
    <property type="match status" value="1"/>
</dbReference>
<dbReference type="EC" id="2.7.13.3" evidence="3"/>
<keyword evidence="5" id="KW-0597">Phosphoprotein</keyword>
<evidence type="ECO:0000256" key="10">
    <source>
        <dbReference type="ARBA" id="ARBA00023012"/>
    </source>
</evidence>
<dbReference type="InterPro" id="IPR003594">
    <property type="entry name" value="HATPase_dom"/>
</dbReference>
<evidence type="ECO:0000256" key="6">
    <source>
        <dbReference type="ARBA" id="ARBA00022679"/>
    </source>
</evidence>
<feature type="domain" description="Histidine kinase" evidence="12">
    <location>
        <begin position="107"/>
        <end position="312"/>
    </location>
</feature>
<evidence type="ECO:0000256" key="5">
    <source>
        <dbReference type="ARBA" id="ARBA00022553"/>
    </source>
</evidence>
<name>A0A9D2RWU0_9FIRM</name>
<dbReference type="InterPro" id="IPR036890">
    <property type="entry name" value="HATPase_C_sf"/>
</dbReference>
<keyword evidence="7" id="KW-0812">Transmembrane</keyword>
<keyword evidence="6" id="KW-0808">Transferase</keyword>
<organism evidence="13 14">
    <name type="scientific">Candidatus Blautia faecavium</name>
    <dbReference type="NCBI Taxonomy" id="2838487"/>
    <lineage>
        <taxon>Bacteria</taxon>
        <taxon>Bacillati</taxon>
        <taxon>Bacillota</taxon>
        <taxon>Clostridia</taxon>
        <taxon>Lachnospirales</taxon>
        <taxon>Lachnospiraceae</taxon>
        <taxon>Blautia</taxon>
    </lineage>
</organism>
<dbReference type="PANTHER" id="PTHR45453">
    <property type="entry name" value="PHOSPHATE REGULON SENSOR PROTEIN PHOR"/>
    <property type="match status" value="1"/>
</dbReference>
<evidence type="ECO:0000256" key="1">
    <source>
        <dbReference type="ARBA" id="ARBA00000085"/>
    </source>
</evidence>
<accession>A0A9D2RWU0</accession>
<comment type="catalytic activity">
    <reaction evidence="1">
        <text>ATP + protein L-histidine = ADP + protein N-phospho-L-histidine.</text>
        <dbReference type="EC" id="2.7.13.3"/>
    </reaction>
</comment>
<keyword evidence="9" id="KW-1133">Transmembrane helix</keyword>
<evidence type="ECO:0000256" key="8">
    <source>
        <dbReference type="ARBA" id="ARBA00022777"/>
    </source>
</evidence>
<dbReference type="GO" id="GO:0005886">
    <property type="term" value="C:plasma membrane"/>
    <property type="evidence" value="ECO:0007669"/>
    <property type="project" value="UniProtKB-SubCell"/>
</dbReference>
<dbReference type="Pfam" id="PF02518">
    <property type="entry name" value="HATPase_c"/>
    <property type="match status" value="1"/>
</dbReference>
<keyword evidence="4" id="KW-1003">Cell membrane</keyword>
<dbReference type="SMART" id="SM00387">
    <property type="entry name" value="HATPase_c"/>
    <property type="match status" value="1"/>
</dbReference>
<evidence type="ECO:0000256" key="4">
    <source>
        <dbReference type="ARBA" id="ARBA00022475"/>
    </source>
</evidence>
<proteinExistence type="predicted"/>
<dbReference type="Gene3D" id="3.30.565.10">
    <property type="entry name" value="Histidine kinase-like ATPase, C-terminal domain"/>
    <property type="match status" value="1"/>
</dbReference>
<evidence type="ECO:0000259" key="12">
    <source>
        <dbReference type="PROSITE" id="PS50109"/>
    </source>
</evidence>
<dbReference type="PRINTS" id="PR00344">
    <property type="entry name" value="BCTRLSENSOR"/>
</dbReference>
<dbReference type="PANTHER" id="PTHR45453:SF2">
    <property type="entry name" value="HISTIDINE KINASE"/>
    <property type="match status" value="1"/>
</dbReference>
<dbReference type="PROSITE" id="PS50109">
    <property type="entry name" value="HIS_KIN"/>
    <property type="match status" value="1"/>
</dbReference>
<evidence type="ECO:0000256" key="3">
    <source>
        <dbReference type="ARBA" id="ARBA00012438"/>
    </source>
</evidence>
<dbReference type="InterPro" id="IPR050351">
    <property type="entry name" value="BphY/WalK/GraS-like"/>
</dbReference>
<dbReference type="GO" id="GO:0016036">
    <property type="term" value="P:cellular response to phosphate starvation"/>
    <property type="evidence" value="ECO:0007669"/>
    <property type="project" value="TreeGrafter"/>
</dbReference>
<dbReference type="InterPro" id="IPR004358">
    <property type="entry name" value="Sig_transdc_His_kin-like_C"/>
</dbReference>
<comment type="subcellular location">
    <subcellularLocation>
        <location evidence="2">Cell membrane</location>
        <topology evidence="2">Multi-pass membrane protein</topology>
    </subcellularLocation>
</comment>
<dbReference type="AlphaFoldDB" id="A0A9D2RWU0"/>
<evidence type="ECO:0000256" key="9">
    <source>
        <dbReference type="ARBA" id="ARBA00022989"/>
    </source>
</evidence>
<keyword evidence="8 13" id="KW-0418">Kinase</keyword>
<protein>
    <recommendedName>
        <fullName evidence="3">histidine kinase</fullName>
        <ecNumber evidence="3">2.7.13.3</ecNumber>
    </recommendedName>
</protein>